<sequence>MVGIDPSPQMIETARAADGADLVEWRRLSAENWDATRDGPIDLVVTNAVLQWVPSHLDLLPRWLEALGPGGVIALQVPGNMQAPAHALMREVASTHPRAAELVPALNRARASADPTDYVRVLVGAGFEADAWETTYMHLLSGEHDEHPVLSWVRSTGLRPVRQILTEEEFVEFTSEYERRLRQAYPEEPFGVALPFRRVFAIGRRTGSVSESVSAVVGIDHVQVACAAGDEDVQRGFYAGVLGMTEIPKPPILAARGGAWFASGQAVIHVGVEADFSPARKAHPCLLVPDIDEIARRVRAAGHPVTWDDAIPGIRRFHTHDGVGNRIELQER</sequence>
<dbReference type="InterPro" id="IPR029068">
    <property type="entry name" value="Glyas_Bleomycin-R_OHBP_Dase"/>
</dbReference>
<dbReference type="EMBL" id="BSUO01000001">
    <property type="protein sequence ID" value="GMA42196.1"/>
    <property type="molecule type" value="Genomic_DNA"/>
</dbReference>
<dbReference type="PANTHER" id="PTHR43861">
    <property type="entry name" value="TRANS-ACONITATE 2-METHYLTRANSFERASE-RELATED"/>
    <property type="match status" value="1"/>
</dbReference>
<dbReference type="Gene3D" id="3.10.180.10">
    <property type="entry name" value="2,3-Dihydroxybiphenyl 1,2-Dioxygenase, domain 1"/>
    <property type="match status" value="1"/>
</dbReference>
<protein>
    <recommendedName>
        <fullName evidence="1">VOC domain-containing protein</fullName>
    </recommendedName>
</protein>
<accession>A0ABQ6IYP6</accession>
<dbReference type="InterPro" id="IPR023149">
    <property type="entry name" value="Trans_acon_MeTrfase_C"/>
</dbReference>
<dbReference type="InterPro" id="IPR013216">
    <property type="entry name" value="Methyltransf_11"/>
</dbReference>
<organism evidence="2 3">
    <name type="scientific">Mobilicoccus caccae</name>
    <dbReference type="NCBI Taxonomy" id="1859295"/>
    <lineage>
        <taxon>Bacteria</taxon>
        <taxon>Bacillati</taxon>
        <taxon>Actinomycetota</taxon>
        <taxon>Actinomycetes</taxon>
        <taxon>Micrococcales</taxon>
        <taxon>Dermatophilaceae</taxon>
        <taxon>Mobilicoccus</taxon>
    </lineage>
</organism>
<evidence type="ECO:0000313" key="3">
    <source>
        <dbReference type="Proteomes" id="UP001157126"/>
    </source>
</evidence>
<evidence type="ECO:0000259" key="1">
    <source>
        <dbReference type="PROSITE" id="PS51819"/>
    </source>
</evidence>
<gene>
    <name evidence="2" type="ORF">GCM10025883_42410</name>
</gene>
<name>A0ABQ6IYP6_9MICO</name>
<keyword evidence="3" id="KW-1185">Reference proteome</keyword>
<dbReference type="SUPFAM" id="SSF53335">
    <property type="entry name" value="S-adenosyl-L-methionine-dependent methyltransferases"/>
    <property type="match status" value="1"/>
</dbReference>
<dbReference type="InterPro" id="IPR029063">
    <property type="entry name" value="SAM-dependent_MTases_sf"/>
</dbReference>
<reference evidence="3" key="1">
    <citation type="journal article" date="2019" name="Int. J. Syst. Evol. Microbiol.">
        <title>The Global Catalogue of Microorganisms (GCM) 10K type strain sequencing project: providing services to taxonomists for standard genome sequencing and annotation.</title>
        <authorList>
            <consortium name="The Broad Institute Genomics Platform"/>
            <consortium name="The Broad Institute Genome Sequencing Center for Infectious Disease"/>
            <person name="Wu L."/>
            <person name="Ma J."/>
        </authorList>
    </citation>
    <scope>NUCLEOTIDE SEQUENCE [LARGE SCALE GENOMIC DNA]</scope>
    <source>
        <strain evidence="3">NBRC 113072</strain>
    </source>
</reference>
<dbReference type="CDD" id="cd02440">
    <property type="entry name" value="AdoMet_MTases"/>
    <property type="match status" value="1"/>
</dbReference>
<feature type="domain" description="VOC" evidence="1">
    <location>
        <begin position="218"/>
        <end position="332"/>
    </location>
</feature>
<comment type="caution">
    <text evidence="2">The sequence shown here is derived from an EMBL/GenBank/DDBJ whole genome shotgun (WGS) entry which is preliminary data.</text>
</comment>
<dbReference type="Gene3D" id="3.40.50.150">
    <property type="entry name" value="Vaccinia Virus protein VP39"/>
    <property type="match status" value="1"/>
</dbReference>
<dbReference type="PROSITE" id="PS51819">
    <property type="entry name" value="VOC"/>
    <property type="match status" value="1"/>
</dbReference>
<proteinExistence type="predicted"/>
<dbReference type="Proteomes" id="UP001157126">
    <property type="component" value="Unassembled WGS sequence"/>
</dbReference>
<dbReference type="Gene3D" id="1.10.150.290">
    <property type="entry name" value="S-adenosyl-L-methionine-dependent methyltransferases"/>
    <property type="match status" value="1"/>
</dbReference>
<dbReference type="PANTHER" id="PTHR43861:SF1">
    <property type="entry name" value="TRANS-ACONITATE 2-METHYLTRANSFERASE"/>
    <property type="match status" value="1"/>
</dbReference>
<dbReference type="SUPFAM" id="SSF54593">
    <property type="entry name" value="Glyoxalase/Bleomycin resistance protein/Dihydroxybiphenyl dioxygenase"/>
    <property type="match status" value="1"/>
</dbReference>
<dbReference type="Pfam" id="PF08241">
    <property type="entry name" value="Methyltransf_11"/>
    <property type="match status" value="1"/>
</dbReference>
<evidence type="ECO:0000313" key="2">
    <source>
        <dbReference type="EMBL" id="GMA42196.1"/>
    </source>
</evidence>
<dbReference type="InterPro" id="IPR037523">
    <property type="entry name" value="VOC_core"/>
</dbReference>